<dbReference type="GO" id="GO:0003676">
    <property type="term" value="F:nucleic acid binding"/>
    <property type="evidence" value="ECO:0007669"/>
    <property type="project" value="InterPro"/>
</dbReference>
<dbReference type="PROSITE" id="PS51857">
    <property type="entry name" value="CSD_2"/>
    <property type="match status" value="1"/>
</dbReference>
<feature type="compositionally biased region" description="Low complexity" evidence="2">
    <location>
        <begin position="353"/>
        <end position="371"/>
    </location>
</feature>
<proteinExistence type="inferred from homology"/>
<dbReference type="PANTHER" id="PTHR12817:SF0">
    <property type="entry name" value="GEO08327P1"/>
    <property type="match status" value="1"/>
</dbReference>
<dbReference type="InterPro" id="IPR024096">
    <property type="entry name" value="NO_sig/Golgi_transp_ligand-bd"/>
</dbReference>
<dbReference type="GO" id="GO:0005801">
    <property type="term" value="C:cis-Golgi network"/>
    <property type="evidence" value="ECO:0007669"/>
    <property type="project" value="TreeGrafter"/>
</dbReference>
<feature type="domain" description="CSD" evidence="3">
    <location>
        <begin position="171"/>
        <end position="242"/>
    </location>
</feature>
<dbReference type="Proteomes" id="UP000696485">
    <property type="component" value="Unassembled WGS sequence"/>
</dbReference>
<dbReference type="GO" id="GO:0030008">
    <property type="term" value="C:TRAPP complex"/>
    <property type="evidence" value="ECO:0007669"/>
    <property type="project" value="TreeGrafter"/>
</dbReference>
<sequence length="384" mass="40943">MASNQTSSKLVNESIVEFLTTEMVEVMVRTIKDDAKVAAERDPNGNLNDGAGGPKDYSEGDEAMEAVYFKLEMIGFRVGERLIEKISKDRMRFTDNLEVVKFVCKEVWMFLFKKQIDNLKTNHRGVYVLQDNNFRWFARMAHDQSSAESVKKVTPEFGSSAPFTMSAPAARRTGRVKFFNSQKGFGFIIPSESTEAAPVDEIFVHHTAIHNDGGFKSLAEGEEVEYDIVPGPKGMQAANVTGPHGVSVRGDSHVNRGGFHGHGGRFGGGGYGGGYGGFGGPNSFGGGYGGMGNPPYGGQGAGGQQGFNQGYGQGYGQGYQQHGYGGGASGYQGNNQFQYGSAGGQGQQGGQQGQQSQPFGQQQYGAPAQPGWNTTVPGGGAPQH</sequence>
<dbReference type="GO" id="GO:0005802">
    <property type="term" value="C:trans-Golgi network"/>
    <property type="evidence" value="ECO:0007669"/>
    <property type="project" value="TreeGrafter"/>
</dbReference>
<feature type="region of interest" description="Disordered" evidence="2">
    <location>
        <begin position="326"/>
        <end position="384"/>
    </location>
</feature>
<protein>
    <submittedName>
        <fullName evidence="4">Trafficking protein particle complex subunit 33</fullName>
    </submittedName>
</protein>
<dbReference type="InterPro" id="IPR007194">
    <property type="entry name" value="TRAPP_component"/>
</dbReference>
<evidence type="ECO:0000313" key="4">
    <source>
        <dbReference type="EMBL" id="KAF9328473.1"/>
    </source>
</evidence>
<organism evidence="4 5">
    <name type="scientific">Podila minutissima</name>
    <dbReference type="NCBI Taxonomy" id="64525"/>
    <lineage>
        <taxon>Eukaryota</taxon>
        <taxon>Fungi</taxon>
        <taxon>Fungi incertae sedis</taxon>
        <taxon>Mucoromycota</taxon>
        <taxon>Mortierellomycotina</taxon>
        <taxon>Mortierellomycetes</taxon>
        <taxon>Mortierellales</taxon>
        <taxon>Mortierellaceae</taxon>
        <taxon>Podila</taxon>
    </lineage>
</organism>
<name>A0A9P5SGL6_9FUNG</name>
<evidence type="ECO:0000259" key="3">
    <source>
        <dbReference type="PROSITE" id="PS51857"/>
    </source>
</evidence>
<evidence type="ECO:0000313" key="5">
    <source>
        <dbReference type="Proteomes" id="UP000696485"/>
    </source>
</evidence>
<dbReference type="InterPro" id="IPR037992">
    <property type="entry name" value="TRAPPC6/Trs33"/>
</dbReference>
<evidence type="ECO:0000256" key="1">
    <source>
        <dbReference type="ARBA" id="ARBA00006218"/>
    </source>
</evidence>
<dbReference type="SUPFAM" id="SSF111126">
    <property type="entry name" value="Ligand-binding domain in the NO signalling and Golgi transport"/>
    <property type="match status" value="1"/>
</dbReference>
<evidence type="ECO:0000256" key="2">
    <source>
        <dbReference type="SAM" id="MobiDB-lite"/>
    </source>
</evidence>
<dbReference type="Pfam" id="PF04051">
    <property type="entry name" value="TRAPP"/>
    <property type="match status" value="1"/>
</dbReference>
<dbReference type="Gene3D" id="2.40.50.140">
    <property type="entry name" value="Nucleic acid-binding proteins"/>
    <property type="match status" value="1"/>
</dbReference>
<feature type="compositionally biased region" description="Gly residues" evidence="2">
    <location>
        <begin position="341"/>
        <end position="352"/>
    </location>
</feature>
<feature type="compositionally biased region" description="Low complexity" evidence="2">
    <location>
        <begin position="331"/>
        <end position="340"/>
    </location>
</feature>
<comment type="similarity">
    <text evidence="1">Belongs to the TRAPP small subunits family. BET3 subfamily.</text>
</comment>
<dbReference type="GO" id="GO:0006888">
    <property type="term" value="P:endoplasmic reticulum to Golgi vesicle-mediated transport"/>
    <property type="evidence" value="ECO:0007669"/>
    <property type="project" value="TreeGrafter"/>
</dbReference>
<dbReference type="EMBL" id="JAAAUY010000561">
    <property type="protein sequence ID" value="KAF9328473.1"/>
    <property type="molecule type" value="Genomic_DNA"/>
</dbReference>
<accession>A0A9P5SGL6</accession>
<dbReference type="Pfam" id="PF00313">
    <property type="entry name" value="CSD"/>
    <property type="match status" value="1"/>
</dbReference>
<dbReference type="CDD" id="cd14944">
    <property type="entry name" value="TRAPPC6A_Trs33"/>
    <property type="match status" value="1"/>
</dbReference>
<dbReference type="PANTHER" id="PTHR12817">
    <property type="entry name" value="TRAFFICKING PROTEIN PARTICLE COMPLEX SUBUNIT 6B"/>
    <property type="match status" value="1"/>
</dbReference>
<dbReference type="SMART" id="SM00357">
    <property type="entry name" value="CSP"/>
    <property type="match status" value="1"/>
</dbReference>
<dbReference type="SUPFAM" id="SSF50249">
    <property type="entry name" value="Nucleic acid-binding proteins"/>
    <property type="match status" value="1"/>
</dbReference>
<dbReference type="AlphaFoldDB" id="A0A9P5SGL6"/>
<dbReference type="Gene3D" id="3.30.1380.20">
    <property type="entry name" value="Trafficking protein particle complex subunit 3"/>
    <property type="match status" value="1"/>
</dbReference>
<dbReference type="InterPro" id="IPR012340">
    <property type="entry name" value="NA-bd_OB-fold"/>
</dbReference>
<reference evidence="4" key="1">
    <citation type="journal article" date="2020" name="Fungal Divers.">
        <title>Resolving the Mortierellaceae phylogeny through synthesis of multi-gene phylogenetics and phylogenomics.</title>
        <authorList>
            <person name="Vandepol N."/>
            <person name="Liber J."/>
            <person name="Desiro A."/>
            <person name="Na H."/>
            <person name="Kennedy M."/>
            <person name="Barry K."/>
            <person name="Grigoriev I.V."/>
            <person name="Miller A.N."/>
            <person name="O'Donnell K."/>
            <person name="Stajich J.E."/>
            <person name="Bonito G."/>
        </authorList>
    </citation>
    <scope>NUCLEOTIDE SEQUENCE</scope>
    <source>
        <strain evidence="4">NVP1</strain>
    </source>
</reference>
<keyword evidence="5" id="KW-1185">Reference proteome</keyword>
<comment type="caution">
    <text evidence="4">The sequence shown here is derived from an EMBL/GenBank/DDBJ whole genome shotgun (WGS) entry which is preliminary data.</text>
</comment>
<dbReference type="InterPro" id="IPR002059">
    <property type="entry name" value="CSP_DNA-bd"/>
</dbReference>
<dbReference type="PRINTS" id="PR00050">
    <property type="entry name" value="COLDSHOCK"/>
</dbReference>
<gene>
    <name evidence="4" type="primary">TRS33</name>
    <name evidence="4" type="ORF">BG006_008349</name>
</gene>
<dbReference type="InterPro" id="IPR011129">
    <property type="entry name" value="CSD"/>
</dbReference>
<dbReference type="CDD" id="cd04458">
    <property type="entry name" value="CSP_CDS"/>
    <property type="match status" value="1"/>
</dbReference>